<dbReference type="EMBL" id="JAWWNJ010000001">
    <property type="protein sequence ID" value="KAK7063773.1"/>
    <property type="molecule type" value="Genomic_DNA"/>
</dbReference>
<proteinExistence type="predicted"/>
<protein>
    <recommendedName>
        <fullName evidence="4">RNI-like protein</fullName>
    </recommendedName>
</protein>
<evidence type="ECO:0000313" key="3">
    <source>
        <dbReference type="Proteomes" id="UP001362999"/>
    </source>
</evidence>
<dbReference type="Gene3D" id="3.80.10.10">
    <property type="entry name" value="Ribonuclease Inhibitor"/>
    <property type="match status" value="2"/>
</dbReference>
<feature type="compositionally biased region" description="Low complexity" evidence="1">
    <location>
        <begin position="209"/>
        <end position="220"/>
    </location>
</feature>
<dbReference type="InterPro" id="IPR032675">
    <property type="entry name" value="LRR_dom_sf"/>
</dbReference>
<feature type="region of interest" description="Disordered" evidence="1">
    <location>
        <begin position="157"/>
        <end position="228"/>
    </location>
</feature>
<dbReference type="InterPro" id="IPR036047">
    <property type="entry name" value="F-box-like_dom_sf"/>
</dbReference>
<feature type="compositionally biased region" description="Polar residues" evidence="1">
    <location>
        <begin position="157"/>
        <end position="167"/>
    </location>
</feature>
<gene>
    <name evidence="2" type="ORF">R3P38DRAFT_3249359</name>
</gene>
<feature type="region of interest" description="Disordered" evidence="1">
    <location>
        <begin position="916"/>
        <end position="974"/>
    </location>
</feature>
<accession>A0AAW0EHY5</accession>
<dbReference type="GO" id="GO:0031146">
    <property type="term" value="P:SCF-dependent proteasomal ubiquitin-dependent protein catabolic process"/>
    <property type="evidence" value="ECO:0007669"/>
    <property type="project" value="TreeGrafter"/>
</dbReference>
<dbReference type="PANTHER" id="PTHR13318:SF105">
    <property type="entry name" value="F-BOX_LRR-REPEAT PROTEIN 3"/>
    <property type="match status" value="1"/>
</dbReference>
<sequence>MFDIDSDSFDPYADGAHPLSLLTAMQQMAESDSQPMALVASPTNEIATQDASWKGKGVSRPVPIPLASASDPHDLFDSVASSSLTSQLCPSAFSPSSSITCASPNDDNGPAAASSWSFSANTAGLNDPHGIFDLSEASSSHAFPSFSSRFCTTHSSPTDFIEQPSTSMDHEDAAQSSGSGKGKEKEQPPTLPPLTFSPTEFGYDHTNWPSPATTSAAPSSFDSRPAAGPASYSSLAPLDLVLAPAPPSPVLDTPQTVVRPLSRRRSLPSLATAHNSKSKFRLKAPSTLARKLLFKKYDGDACPTPPSSPTDGRDLDLGAGSCFAPWRNDSALALEYQFVPTLKGRTNSSPFPASVLDLIPAAIGDTLEPLPRFVPDYLDDILPRELRVHIMLSLIAVHQADHLRALRDGQWTVTKATSSKNKWVGRDKAIRELVRFSRVSKSWQDLVFDGQIWNNLDLRAFPLLPKSLLIRISRVAGGFVQDLNVAGHVNLHSGTLIEVTDNLSALSVNTGSLPFTHLTGINLRGCSAITTRSLHHILIQSRSLERLCLKGLSAVTNTTCDIIGVYCTRLVALDLGRCSNMDAAGIKGLTAATVALGEYLKLKELRLSGLKHVDDDMMAKLGRAAPFLEVLDMSYVRQLHNTAVEAFVACTDEEEEDKDNGLKIVCLNAREAGRNIDESNQYRRRVTKLRHLSLSSCILLTDVACSHLAHSVPALEYLELASIGGSLEDEGIIRLLNTTPRLRRLDLEDAASITDSVLATLTPAPPDDDADDTSPPPPESPLEHLIISGALDITDDALLALIRGCTRLRTLEADNTHMGPVVLKSFVRTARRRTIADAKIVAIDCRGFGETLLKDLSLFTRPRLGWRAYGARGLGYLDARDGSAEDAKLGQDECDPGRVVVKTFYGWQTVDAVQAGREKRRKAKTRRMANESAGSHSDMDEGGVRGGTRWWSPGGRRSGTNSPAAETNEGCYIM</sequence>
<comment type="caution">
    <text evidence="2">The sequence shown here is derived from an EMBL/GenBank/DDBJ whole genome shotgun (WGS) entry which is preliminary data.</text>
</comment>
<dbReference type="PANTHER" id="PTHR13318">
    <property type="entry name" value="PARTNER OF PAIRED, ISOFORM B-RELATED"/>
    <property type="match status" value="1"/>
</dbReference>
<dbReference type="SMART" id="SM00367">
    <property type="entry name" value="LRR_CC"/>
    <property type="match status" value="9"/>
</dbReference>
<dbReference type="InterPro" id="IPR006553">
    <property type="entry name" value="Leu-rich_rpt_Cys-con_subtyp"/>
</dbReference>
<organism evidence="2 3">
    <name type="scientific">Favolaschia claudopus</name>
    <dbReference type="NCBI Taxonomy" id="2862362"/>
    <lineage>
        <taxon>Eukaryota</taxon>
        <taxon>Fungi</taxon>
        <taxon>Dikarya</taxon>
        <taxon>Basidiomycota</taxon>
        <taxon>Agaricomycotina</taxon>
        <taxon>Agaricomycetes</taxon>
        <taxon>Agaricomycetidae</taxon>
        <taxon>Agaricales</taxon>
        <taxon>Marasmiineae</taxon>
        <taxon>Mycenaceae</taxon>
        <taxon>Favolaschia</taxon>
    </lineage>
</organism>
<feature type="region of interest" description="Disordered" evidence="1">
    <location>
        <begin position="761"/>
        <end position="781"/>
    </location>
</feature>
<dbReference type="SUPFAM" id="SSF52047">
    <property type="entry name" value="RNI-like"/>
    <property type="match status" value="1"/>
</dbReference>
<evidence type="ECO:0000313" key="2">
    <source>
        <dbReference type="EMBL" id="KAK7063773.1"/>
    </source>
</evidence>
<reference evidence="2 3" key="1">
    <citation type="journal article" date="2024" name="J Genomics">
        <title>Draft genome sequencing and assembly of Favolaschia claudopus CIRM-BRFM 2984 isolated from oak limbs.</title>
        <authorList>
            <person name="Navarro D."/>
            <person name="Drula E."/>
            <person name="Chaduli D."/>
            <person name="Cazenave R."/>
            <person name="Ahrendt S."/>
            <person name="Wang J."/>
            <person name="Lipzen A."/>
            <person name="Daum C."/>
            <person name="Barry K."/>
            <person name="Grigoriev I.V."/>
            <person name="Favel A."/>
            <person name="Rosso M.N."/>
            <person name="Martin F."/>
        </authorList>
    </citation>
    <scope>NUCLEOTIDE SEQUENCE [LARGE SCALE GENOMIC DNA]</scope>
    <source>
        <strain evidence="2 3">CIRM-BRFM 2984</strain>
    </source>
</reference>
<dbReference type="Proteomes" id="UP001362999">
    <property type="component" value="Unassembled WGS sequence"/>
</dbReference>
<dbReference type="GO" id="GO:0019005">
    <property type="term" value="C:SCF ubiquitin ligase complex"/>
    <property type="evidence" value="ECO:0007669"/>
    <property type="project" value="TreeGrafter"/>
</dbReference>
<evidence type="ECO:0000256" key="1">
    <source>
        <dbReference type="SAM" id="MobiDB-lite"/>
    </source>
</evidence>
<keyword evidence="3" id="KW-1185">Reference proteome</keyword>
<evidence type="ECO:0008006" key="4">
    <source>
        <dbReference type="Google" id="ProtNLM"/>
    </source>
</evidence>
<dbReference type="SUPFAM" id="SSF81383">
    <property type="entry name" value="F-box domain"/>
    <property type="match status" value="1"/>
</dbReference>
<feature type="compositionally biased region" description="Basic residues" evidence="1">
    <location>
        <begin position="918"/>
        <end position="927"/>
    </location>
</feature>
<name>A0AAW0EHY5_9AGAR</name>
<dbReference type="AlphaFoldDB" id="A0AAW0EHY5"/>